<dbReference type="GeneID" id="61112445"/>
<evidence type="ECO:0000259" key="1">
    <source>
        <dbReference type="Pfam" id="PF22751"/>
    </source>
</evidence>
<gene>
    <name evidence="2" type="ORF">LEP1GSC036_1762</name>
    <name evidence="3" type="ORF">LEP1GSC036_3364</name>
</gene>
<feature type="domain" description="DUF488" evidence="1">
    <location>
        <begin position="23"/>
        <end position="108"/>
    </location>
</feature>
<dbReference type="InterPro" id="IPR054495">
    <property type="entry name" value="DUF488-N3a"/>
</dbReference>
<dbReference type="AlphaFoldDB" id="A0A828YUP8"/>
<comment type="caution">
    <text evidence="2">The sequence shown here is derived from an EMBL/GenBank/DDBJ whole genome shotgun (WGS) entry which is preliminary data.</text>
</comment>
<evidence type="ECO:0000313" key="2">
    <source>
        <dbReference type="EMBL" id="EKR62447.1"/>
    </source>
</evidence>
<evidence type="ECO:0000313" key="3">
    <source>
        <dbReference type="EMBL" id="EKR64679.1"/>
    </source>
</evidence>
<reference evidence="2 4" key="1">
    <citation type="submission" date="2012-10" db="EMBL/GenBank/DDBJ databases">
        <authorList>
            <person name="Harkins D.M."/>
            <person name="Durkin A.S."/>
            <person name="Brinkac L.M."/>
            <person name="Haft D.H."/>
            <person name="Selengut J.D."/>
            <person name="Sanka R."/>
            <person name="DePew J."/>
            <person name="Purushe J."/>
            <person name="Whelen A.C."/>
            <person name="Vinetz J.M."/>
            <person name="Sutton G.G."/>
            <person name="Nierman W.C."/>
            <person name="Fouts D.E."/>
        </authorList>
    </citation>
    <scope>NUCLEOTIDE SEQUENCE [LARGE SCALE GENOMIC DNA]</scope>
    <source>
        <strain evidence="2 4">2006001853</strain>
    </source>
</reference>
<dbReference type="Proteomes" id="UP000001338">
    <property type="component" value="Unassembled WGS sequence"/>
</dbReference>
<name>A0A828YUP8_9LEPT</name>
<dbReference type="RefSeq" id="WP_004495859.1">
    <property type="nucleotide sequence ID" value="NZ_AFLV02000038.1"/>
</dbReference>
<organism evidence="2 4">
    <name type="scientific">Leptospira weilii str. 2006001853</name>
    <dbReference type="NCBI Taxonomy" id="1001589"/>
    <lineage>
        <taxon>Bacteria</taxon>
        <taxon>Pseudomonadati</taxon>
        <taxon>Spirochaetota</taxon>
        <taxon>Spirochaetia</taxon>
        <taxon>Leptospirales</taxon>
        <taxon>Leptospiraceae</taxon>
        <taxon>Leptospira</taxon>
    </lineage>
</organism>
<sequence length="122" mass="14245">MKIVTSYHYKTDKLLADGFVVFNISRFSPRWVAKGKQIQFKVLAPSTEMLNEGYDWEEFDSNLEKLNATEIIEQLKTLSNGNPVALCCYEKDTTQCHRSRVALWLSKNGFYVDEYREHKTVK</sequence>
<dbReference type="EMBL" id="AFLV02000081">
    <property type="protein sequence ID" value="EKR62447.1"/>
    <property type="molecule type" value="Genomic_DNA"/>
</dbReference>
<dbReference type="EMBL" id="AFLV02000038">
    <property type="protein sequence ID" value="EKR64679.1"/>
    <property type="molecule type" value="Genomic_DNA"/>
</dbReference>
<evidence type="ECO:0000313" key="4">
    <source>
        <dbReference type="Proteomes" id="UP000001338"/>
    </source>
</evidence>
<dbReference type="Pfam" id="PF22751">
    <property type="entry name" value="DUF488-N3a"/>
    <property type="match status" value="1"/>
</dbReference>
<proteinExistence type="predicted"/>
<protein>
    <submittedName>
        <fullName evidence="2">PF04343 family protein</fullName>
    </submittedName>
</protein>
<accession>A0A828YUP8</accession>